<comment type="caution">
    <text evidence="1">The sequence shown here is derived from an EMBL/GenBank/DDBJ whole genome shotgun (WGS) entry which is preliminary data.</text>
</comment>
<protein>
    <recommendedName>
        <fullName evidence="3">Secreted repeat protein with Y-X4-D motif</fullName>
    </recommendedName>
</protein>
<evidence type="ECO:0000313" key="2">
    <source>
        <dbReference type="Proteomes" id="UP000304900"/>
    </source>
</evidence>
<dbReference type="InterPro" id="IPR005297">
    <property type="entry name" value="Lipoprotein_repeat"/>
</dbReference>
<dbReference type="Pfam" id="PF03640">
    <property type="entry name" value="Lipoprotein_15"/>
    <property type="match status" value="2"/>
</dbReference>
<name>A0A4U6D3I4_9BACT</name>
<dbReference type="Proteomes" id="UP000304900">
    <property type="component" value="Unassembled WGS sequence"/>
</dbReference>
<keyword evidence="2" id="KW-1185">Reference proteome</keyword>
<dbReference type="GO" id="GO:0043448">
    <property type="term" value="P:alkane catabolic process"/>
    <property type="evidence" value="ECO:0007669"/>
    <property type="project" value="TreeGrafter"/>
</dbReference>
<gene>
    <name evidence="1" type="ORF">FDK13_19130</name>
</gene>
<sequence>MGCVAVAGWSCSSDDDDSPVVVVPPAPTFDIAQKSTTYGNVLVDQKGKTLYFFTKDVNGTSACTGGCLDVWPIFSAATPKLDTGLVATDFGTITRADGKTQTTFKGWPLYYYTPDAAAGDVKGENVGNVWVVAKKSYSIMFANTQLVGNDGKNYTADSKEGTGDTQFFVDATGRTLYAFSKDKKNKNNYTKADFSNDATWPIWVTDWKDVPSALDKTLFSTIDVFGKKQMTYKGWPMYYFGPDNATRGLTKGVSVPTPGIWPIIQKTTAAAPE</sequence>
<dbReference type="EMBL" id="SZVO01000009">
    <property type="protein sequence ID" value="TKT90691.1"/>
    <property type="molecule type" value="Genomic_DNA"/>
</dbReference>
<dbReference type="PANTHER" id="PTHR39335:SF1">
    <property type="entry name" value="BLL4220 PROTEIN"/>
    <property type="match status" value="1"/>
</dbReference>
<evidence type="ECO:0000313" key="1">
    <source>
        <dbReference type="EMBL" id="TKT90691.1"/>
    </source>
</evidence>
<accession>A0A4U6D3I4</accession>
<evidence type="ECO:0008006" key="3">
    <source>
        <dbReference type="Google" id="ProtNLM"/>
    </source>
</evidence>
<dbReference type="OrthoDB" id="597632at2"/>
<proteinExistence type="predicted"/>
<organism evidence="1 2">
    <name type="scientific">Dyadobacter frigoris</name>
    <dbReference type="NCBI Taxonomy" id="2576211"/>
    <lineage>
        <taxon>Bacteria</taxon>
        <taxon>Pseudomonadati</taxon>
        <taxon>Bacteroidota</taxon>
        <taxon>Cytophagia</taxon>
        <taxon>Cytophagales</taxon>
        <taxon>Spirosomataceae</taxon>
        <taxon>Dyadobacter</taxon>
    </lineage>
</organism>
<dbReference type="AlphaFoldDB" id="A0A4U6D3I4"/>
<reference evidence="1 2" key="1">
    <citation type="submission" date="2019-05" db="EMBL/GenBank/DDBJ databases">
        <title>Dyadobacter AR-3-8 sp. nov., isolated from arctic soil.</title>
        <authorList>
            <person name="Chaudhary D.K."/>
        </authorList>
    </citation>
    <scope>NUCLEOTIDE SEQUENCE [LARGE SCALE GENOMIC DNA]</scope>
    <source>
        <strain evidence="1 2">AR-3-8</strain>
    </source>
</reference>
<dbReference type="PANTHER" id="PTHR39335">
    <property type="entry name" value="BLL4220 PROTEIN"/>
    <property type="match status" value="1"/>
</dbReference>